<dbReference type="SUPFAM" id="SSF51735">
    <property type="entry name" value="NAD(P)-binding Rossmann-fold domains"/>
    <property type="match status" value="1"/>
</dbReference>
<feature type="domain" description="D-isomer specific 2-hydroxyacid dehydrogenase NAD-binding" evidence="3">
    <location>
        <begin position="105"/>
        <end position="278"/>
    </location>
</feature>
<dbReference type="AlphaFoldDB" id="A0A845B9L2"/>
<keyword evidence="2" id="KW-0520">NAD</keyword>
<dbReference type="GO" id="GO:0051287">
    <property type="term" value="F:NAD binding"/>
    <property type="evidence" value="ECO:0007669"/>
    <property type="project" value="InterPro"/>
</dbReference>
<evidence type="ECO:0000259" key="3">
    <source>
        <dbReference type="Pfam" id="PF02826"/>
    </source>
</evidence>
<dbReference type="InterPro" id="IPR006140">
    <property type="entry name" value="D-isomer_DH_NAD-bd"/>
</dbReference>
<evidence type="ECO:0000313" key="5">
    <source>
        <dbReference type="Proteomes" id="UP000460715"/>
    </source>
</evidence>
<evidence type="ECO:0000256" key="2">
    <source>
        <dbReference type="ARBA" id="ARBA00023027"/>
    </source>
</evidence>
<dbReference type="PANTHER" id="PTHR43333">
    <property type="entry name" value="2-HACID_DH_C DOMAIN-CONTAINING PROTEIN"/>
    <property type="match status" value="1"/>
</dbReference>
<keyword evidence="4" id="KW-0670">Pyruvate</keyword>
<reference evidence="4 5" key="1">
    <citation type="submission" date="2019-03" db="EMBL/GenBank/DDBJ databases">
        <title>Roseomonas sp. a novel Roseomonas species isolated from Sea whip Gorgonian.</title>
        <authorList>
            <person name="Li F."/>
            <person name="Pan X."/>
            <person name="Huang S."/>
            <person name="Li Z."/>
            <person name="Meng B."/>
        </authorList>
    </citation>
    <scope>NUCLEOTIDE SEQUENCE [LARGE SCALE GENOMIC DNA]</scope>
    <source>
        <strain evidence="4 5">M0104</strain>
    </source>
</reference>
<dbReference type="InterPro" id="IPR036291">
    <property type="entry name" value="NAD(P)-bd_dom_sf"/>
</dbReference>
<protein>
    <submittedName>
        <fullName evidence="4">Glyoxylate/hydroxypyruvate reductase A</fullName>
    </submittedName>
</protein>
<gene>
    <name evidence="4" type="ORF">E0493_01555</name>
</gene>
<dbReference type="GO" id="GO:0016616">
    <property type="term" value="F:oxidoreductase activity, acting on the CH-OH group of donors, NAD or NADP as acceptor"/>
    <property type="evidence" value="ECO:0007669"/>
    <property type="project" value="UniProtKB-ARBA"/>
</dbReference>
<name>A0A845B9L2_9PROT</name>
<dbReference type="Gene3D" id="3.40.50.720">
    <property type="entry name" value="NAD(P)-binding Rossmann-like Domain"/>
    <property type="match status" value="2"/>
</dbReference>
<sequence length="313" mass="33764">MATVLVKSGGEAAVAEWREAFQAVDPRFRVHWWEDPSVAPEAVDYVVVWEPRPGWLRGLPKLKVVFSSGAGVDHITCDPAWPRHLPLVRMGGAGTEQRMGEYVVWACLSLLREARAFARAQAEGAWLGRDTTRSAAMRRIGILGLGNLGCRAAAMLQAVGFPVQGWSRSRKDMPGVRSFAGPEELDDFLASTDILVCLLPSTPETAGLIDARLLARLPRGAQVVNAGRGSHVVLADLLAALDSGQLDGAVLDVFEQEPLAAGSPLWAHPKVTVTPHVASLPGRPERARYVAAAIADFEAGRPLPNLYDPERGY</sequence>
<dbReference type="EMBL" id="SNVJ01000001">
    <property type="protein sequence ID" value="MXP62037.1"/>
    <property type="molecule type" value="Genomic_DNA"/>
</dbReference>
<evidence type="ECO:0000313" key="4">
    <source>
        <dbReference type="EMBL" id="MXP62037.1"/>
    </source>
</evidence>
<dbReference type="RefSeq" id="WP_160935145.1">
    <property type="nucleotide sequence ID" value="NZ_SNVJ01000001.1"/>
</dbReference>
<keyword evidence="1" id="KW-0560">Oxidoreductase</keyword>
<dbReference type="SUPFAM" id="SSF52283">
    <property type="entry name" value="Formate/glycerate dehydrogenase catalytic domain-like"/>
    <property type="match status" value="1"/>
</dbReference>
<accession>A0A845B9L2</accession>
<dbReference type="OrthoDB" id="9787219at2"/>
<comment type="caution">
    <text evidence="4">The sequence shown here is derived from an EMBL/GenBank/DDBJ whole genome shotgun (WGS) entry which is preliminary data.</text>
</comment>
<keyword evidence="5" id="KW-1185">Reference proteome</keyword>
<dbReference type="Proteomes" id="UP000460715">
    <property type="component" value="Unassembled WGS sequence"/>
</dbReference>
<dbReference type="InterPro" id="IPR029752">
    <property type="entry name" value="D-isomer_DH_CS1"/>
</dbReference>
<organism evidence="4 5">
    <name type="scientific">Teichococcus coralli</name>
    <dbReference type="NCBI Taxonomy" id="2545983"/>
    <lineage>
        <taxon>Bacteria</taxon>
        <taxon>Pseudomonadati</taxon>
        <taxon>Pseudomonadota</taxon>
        <taxon>Alphaproteobacteria</taxon>
        <taxon>Acetobacterales</taxon>
        <taxon>Roseomonadaceae</taxon>
        <taxon>Roseomonas</taxon>
    </lineage>
</organism>
<proteinExistence type="predicted"/>
<dbReference type="CDD" id="cd12164">
    <property type="entry name" value="GDH_like_2"/>
    <property type="match status" value="1"/>
</dbReference>
<evidence type="ECO:0000256" key="1">
    <source>
        <dbReference type="ARBA" id="ARBA00023002"/>
    </source>
</evidence>
<dbReference type="PANTHER" id="PTHR43333:SF1">
    <property type="entry name" value="D-ISOMER SPECIFIC 2-HYDROXYACID DEHYDROGENASE NAD-BINDING DOMAIN-CONTAINING PROTEIN"/>
    <property type="match status" value="1"/>
</dbReference>
<dbReference type="PROSITE" id="PS00065">
    <property type="entry name" value="D_2_HYDROXYACID_DH_1"/>
    <property type="match status" value="1"/>
</dbReference>
<dbReference type="Pfam" id="PF02826">
    <property type="entry name" value="2-Hacid_dh_C"/>
    <property type="match status" value="1"/>
</dbReference>